<evidence type="ECO:0000256" key="6">
    <source>
        <dbReference type="SAM" id="Phobius"/>
    </source>
</evidence>
<keyword evidence="3 6" id="KW-0812">Transmembrane</keyword>
<evidence type="ECO:0000256" key="2">
    <source>
        <dbReference type="ARBA" id="ARBA00022475"/>
    </source>
</evidence>
<evidence type="ECO:0000313" key="9">
    <source>
        <dbReference type="Proteomes" id="UP000018458"/>
    </source>
</evidence>
<evidence type="ECO:0000256" key="4">
    <source>
        <dbReference type="ARBA" id="ARBA00022989"/>
    </source>
</evidence>
<dbReference type="PROSITE" id="PS50850">
    <property type="entry name" value="MFS"/>
    <property type="match status" value="1"/>
</dbReference>
<dbReference type="Gene3D" id="1.20.1250.20">
    <property type="entry name" value="MFS general substrate transporter like domains"/>
    <property type="match status" value="1"/>
</dbReference>
<evidence type="ECO:0000256" key="1">
    <source>
        <dbReference type="ARBA" id="ARBA00004651"/>
    </source>
</evidence>
<name>E8LI04_SUCHY</name>
<dbReference type="Proteomes" id="UP000018458">
    <property type="component" value="Unassembled WGS sequence"/>
</dbReference>
<accession>E8LI04</accession>
<evidence type="ECO:0000313" key="8">
    <source>
        <dbReference type="EMBL" id="EFY07824.1"/>
    </source>
</evidence>
<keyword evidence="9" id="KW-1185">Reference proteome</keyword>
<dbReference type="SUPFAM" id="SSF103473">
    <property type="entry name" value="MFS general substrate transporter"/>
    <property type="match status" value="1"/>
</dbReference>
<feature type="transmembrane region" description="Helical" evidence="6">
    <location>
        <begin position="173"/>
        <end position="191"/>
    </location>
</feature>
<comment type="caution">
    <text evidence="8">The sequence shown here is derived from an EMBL/GenBank/DDBJ whole genome shotgun (WGS) entry which is preliminary data.</text>
</comment>
<protein>
    <recommendedName>
        <fullName evidence="7">Major facilitator superfamily (MFS) profile domain-containing protein</fullName>
    </recommendedName>
</protein>
<feature type="transmembrane region" description="Helical" evidence="6">
    <location>
        <begin position="197"/>
        <end position="223"/>
    </location>
</feature>
<reference evidence="8 9" key="1">
    <citation type="submission" date="2011-01" db="EMBL/GenBank/DDBJ databases">
        <authorList>
            <person name="Weinstock G."/>
            <person name="Sodergren E."/>
            <person name="Clifton S."/>
            <person name="Fulton L."/>
            <person name="Fulton B."/>
            <person name="Courtney L."/>
            <person name="Fronick C."/>
            <person name="Harrison M."/>
            <person name="Strong C."/>
            <person name="Farmer C."/>
            <person name="Delahaunty K."/>
            <person name="Markovic C."/>
            <person name="Hall O."/>
            <person name="Minx P."/>
            <person name="Tomlinson C."/>
            <person name="Mitreva M."/>
            <person name="Hou S."/>
            <person name="Chen J."/>
            <person name="Wollam A."/>
            <person name="Pepin K.H."/>
            <person name="Johnson M."/>
            <person name="Bhonagiri V."/>
            <person name="Zhang X."/>
            <person name="Suruliraj S."/>
            <person name="Warren W."/>
            <person name="Chinwalla A."/>
            <person name="Mardis E.R."/>
            <person name="Wilson R.K."/>
        </authorList>
    </citation>
    <scope>NUCLEOTIDE SEQUENCE [LARGE SCALE GENOMIC DNA]</scope>
    <source>
        <strain evidence="9">DSM 22608 / JCM 16073 / KCTC 15190 / YIT 12066</strain>
    </source>
</reference>
<dbReference type="EMBL" id="AEVO01000013">
    <property type="protein sequence ID" value="EFY07824.1"/>
    <property type="molecule type" value="Genomic_DNA"/>
</dbReference>
<feature type="transmembrane region" description="Helical" evidence="6">
    <location>
        <begin position="40"/>
        <end position="60"/>
    </location>
</feature>
<comment type="subcellular location">
    <subcellularLocation>
        <location evidence="1">Cell membrane</location>
        <topology evidence="1">Multi-pass membrane protein</topology>
    </subcellularLocation>
</comment>
<gene>
    <name evidence="8" type="ORF">HMPREF9444_00317</name>
</gene>
<dbReference type="PANTHER" id="PTHR43124">
    <property type="entry name" value="PURINE EFFLUX PUMP PBUE"/>
    <property type="match status" value="1"/>
</dbReference>
<dbReference type="InterPro" id="IPR036259">
    <property type="entry name" value="MFS_trans_sf"/>
</dbReference>
<dbReference type="GO" id="GO:0022857">
    <property type="term" value="F:transmembrane transporter activity"/>
    <property type="evidence" value="ECO:0007669"/>
    <property type="project" value="InterPro"/>
</dbReference>
<organism evidence="8 9">
    <name type="scientific">Succinatimonas hippei (strain DSM 22608 / JCM 16073 / KCTC 15190 / YIT 12066)</name>
    <dbReference type="NCBI Taxonomy" id="762983"/>
    <lineage>
        <taxon>Bacteria</taxon>
        <taxon>Pseudomonadati</taxon>
        <taxon>Pseudomonadota</taxon>
        <taxon>Gammaproteobacteria</taxon>
        <taxon>Aeromonadales</taxon>
        <taxon>Succinivibrionaceae</taxon>
        <taxon>Succinatimonas</taxon>
    </lineage>
</organism>
<feature type="domain" description="Major facilitator superfamily (MFS) profile" evidence="7">
    <location>
        <begin position="1"/>
        <end position="282"/>
    </location>
</feature>
<feature type="transmembrane region" description="Helical" evidence="6">
    <location>
        <begin position="230"/>
        <end position="248"/>
    </location>
</feature>
<evidence type="ECO:0000256" key="3">
    <source>
        <dbReference type="ARBA" id="ARBA00022692"/>
    </source>
</evidence>
<dbReference type="STRING" id="762983.HMPREF9444_00317"/>
<dbReference type="InterPro" id="IPR050189">
    <property type="entry name" value="MFS_Efflux_Transporters"/>
</dbReference>
<proteinExistence type="predicted"/>
<keyword evidence="2" id="KW-1003">Cell membrane</keyword>
<dbReference type="HOGENOM" id="CLU_001265_61_1_6"/>
<dbReference type="InterPro" id="IPR011701">
    <property type="entry name" value="MFS"/>
</dbReference>
<feature type="transmembrane region" description="Helical" evidence="6">
    <location>
        <begin position="143"/>
        <end position="166"/>
    </location>
</feature>
<dbReference type="GO" id="GO:0005886">
    <property type="term" value="C:plasma membrane"/>
    <property type="evidence" value="ECO:0007669"/>
    <property type="project" value="UniProtKB-SubCell"/>
</dbReference>
<evidence type="ECO:0000256" key="5">
    <source>
        <dbReference type="ARBA" id="ARBA00023136"/>
    </source>
</evidence>
<keyword evidence="4 6" id="KW-1133">Transmembrane helix</keyword>
<feature type="transmembrane region" description="Helical" evidence="6">
    <location>
        <begin position="66"/>
        <end position="86"/>
    </location>
</feature>
<evidence type="ECO:0000259" key="7">
    <source>
        <dbReference type="PROSITE" id="PS50850"/>
    </source>
</evidence>
<feature type="transmembrane region" description="Helical" evidence="6">
    <location>
        <begin position="107"/>
        <end position="131"/>
    </location>
</feature>
<dbReference type="Pfam" id="PF07690">
    <property type="entry name" value="MFS_1"/>
    <property type="match status" value="1"/>
</dbReference>
<feature type="transmembrane region" description="Helical" evidence="6">
    <location>
        <begin position="6"/>
        <end position="28"/>
    </location>
</feature>
<sequence length="299" mass="32850">MFTGRALLGISVGGFWSLSNALVQRLIVPEKLAQGFSTMLSGVSIATIIALPCASCLSLYISWRTIFVLTAIVSTFTFIALLVTLPSLPPKQGTGMKVLKELITTKIVFFGLLGTFLSYMGYHVIFTYIRLFFEEKLHLADEFLTFAMLFYAGLNIAGTIAAGKLFSRSFKRFFRLLPLFMLVCVMSMLLLNNSLLMALPLFSFAFGFGLIPVAWSLWAIYVIPDKTESAGGLSVAVTQLAVALAALIGGRVYDSFNLDYILYVALAIETALFCIVGKCLKKERTTVTCEYNKTSESLS</sequence>
<dbReference type="eggNOG" id="COG2814">
    <property type="taxonomic scope" value="Bacteria"/>
</dbReference>
<feature type="transmembrane region" description="Helical" evidence="6">
    <location>
        <begin position="260"/>
        <end position="280"/>
    </location>
</feature>
<dbReference type="PANTHER" id="PTHR43124:SF5">
    <property type="entry name" value="PURINE RIBONUCLEOSIDE EFFLUX PUMP NEPI"/>
    <property type="match status" value="1"/>
</dbReference>
<keyword evidence="5 6" id="KW-0472">Membrane</keyword>
<dbReference type="InterPro" id="IPR020846">
    <property type="entry name" value="MFS_dom"/>
</dbReference>
<dbReference type="AlphaFoldDB" id="E8LI04"/>